<dbReference type="AlphaFoldDB" id="A0A1F8B6J7"/>
<dbReference type="InterPro" id="IPR013078">
    <property type="entry name" value="His_Pase_superF_clade-1"/>
</dbReference>
<dbReference type="PANTHER" id="PTHR48100:SF1">
    <property type="entry name" value="HISTIDINE PHOSPHATASE FAMILY PROTEIN-RELATED"/>
    <property type="match status" value="1"/>
</dbReference>
<dbReference type="PANTHER" id="PTHR48100">
    <property type="entry name" value="BROAD-SPECIFICITY PHOSPHATASE YOR283W-RELATED"/>
    <property type="match status" value="1"/>
</dbReference>
<dbReference type="GO" id="GO:0016791">
    <property type="term" value="F:phosphatase activity"/>
    <property type="evidence" value="ECO:0007669"/>
    <property type="project" value="TreeGrafter"/>
</dbReference>
<organism evidence="1 2">
    <name type="scientific">Candidatus Woesebacteria bacterium RIFCSPLOWO2_01_FULL_37_19</name>
    <dbReference type="NCBI Taxonomy" id="1802514"/>
    <lineage>
        <taxon>Bacteria</taxon>
        <taxon>Candidatus Woeseibacteriota</taxon>
    </lineage>
</organism>
<dbReference type="Pfam" id="PF00300">
    <property type="entry name" value="His_Phos_1"/>
    <property type="match status" value="1"/>
</dbReference>
<evidence type="ECO:0000313" key="2">
    <source>
        <dbReference type="Proteomes" id="UP000177501"/>
    </source>
</evidence>
<dbReference type="GO" id="GO:0005737">
    <property type="term" value="C:cytoplasm"/>
    <property type="evidence" value="ECO:0007669"/>
    <property type="project" value="TreeGrafter"/>
</dbReference>
<dbReference type="InterPro" id="IPR029033">
    <property type="entry name" value="His_PPase_superfam"/>
</dbReference>
<evidence type="ECO:0008006" key="3">
    <source>
        <dbReference type="Google" id="ProtNLM"/>
    </source>
</evidence>
<dbReference type="Gene3D" id="3.40.50.1240">
    <property type="entry name" value="Phosphoglycerate mutase-like"/>
    <property type="match status" value="1"/>
</dbReference>
<accession>A0A1F8B6J7</accession>
<sequence length="254" mass="29095">MTKEIINDEERRNSGPGLIVFTRHAESERNAAKGNNVRFPDECSLGPVKGIPSYELSLTEEGVLQSEKLGADLLRRFGKFDVIYHSGYKTAIQTVEGILTAYQDSQLAKPKTVQDFLIRERDQGFVYDMHSEEIDEQFPWLKEYWNTFGRFFGKASGSENLAQVAQRVRYFLDDLFRYKPDKSVLVVTHAGTFQSFRFLMEGWDYEKANWHMDNQIPGNCAVVAYGSPNLSRKLDMGSENPYYLDAGYKPQLSP</sequence>
<dbReference type="InterPro" id="IPR050275">
    <property type="entry name" value="PGM_Phosphatase"/>
</dbReference>
<proteinExistence type="predicted"/>
<evidence type="ECO:0000313" key="1">
    <source>
        <dbReference type="EMBL" id="OGM59540.1"/>
    </source>
</evidence>
<dbReference type="STRING" id="1802514.A2955_01210"/>
<name>A0A1F8B6J7_9BACT</name>
<reference evidence="1 2" key="1">
    <citation type="journal article" date="2016" name="Nat. Commun.">
        <title>Thousands of microbial genomes shed light on interconnected biogeochemical processes in an aquifer system.</title>
        <authorList>
            <person name="Anantharaman K."/>
            <person name="Brown C.T."/>
            <person name="Hug L.A."/>
            <person name="Sharon I."/>
            <person name="Castelle C.J."/>
            <person name="Probst A.J."/>
            <person name="Thomas B.C."/>
            <person name="Singh A."/>
            <person name="Wilkins M.J."/>
            <person name="Karaoz U."/>
            <person name="Brodie E.L."/>
            <person name="Williams K.H."/>
            <person name="Hubbard S.S."/>
            <person name="Banfield J.F."/>
        </authorList>
    </citation>
    <scope>NUCLEOTIDE SEQUENCE [LARGE SCALE GENOMIC DNA]</scope>
</reference>
<gene>
    <name evidence="1" type="ORF">A2955_01210</name>
</gene>
<dbReference type="CDD" id="cd07067">
    <property type="entry name" value="HP_PGM_like"/>
    <property type="match status" value="1"/>
</dbReference>
<protein>
    <recommendedName>
        <fullName evidence="3">Phosphoglycerate mutase</fullName>
    </recommendedName>
</protein>
<comment type="caution">
    <text evidence="1">The sequence shown here is derived from an EMBL/GenBank/DDBJ whole genome shotgun (WGS) entry which is preliminary data.</text>
</comment>
<dbReference type="SUPFAM" id="SSF53254">
    <property type="entry name" value="Phosphoglycerate mutase-like"/>
    <property type="match status" value="1"/>
</dbReference>
<dbReference type="EMBL" id="MGHA01000031">
    <property type="protein sequence ID" value="OGM59540.1"/>
    <property type="molecule type" value="Genomic_DNA"/>
</dbReference>
<dbReference type="Proteomes" id="UP000177501">
    <property type="component" value="Unassembled WGS sequence"/>
</dbReference>